<dbReference type="InterPro" id="IPR002701">
    <property type="entry name" value="CM_II_prokaryot"/>
</dbReference>
<dbReference type="Pfam" id="PF01817">
    <property type="entry name" value="CM_2"/>
    <property type="match status" value="1"/>
</dbReference>
<dbReference type="InterPro" id="IPR036979">
    <property type="entry name" value="CM_dom_sf"/>
</dbReference>
<keyword evidence="4" id="KW-1185">Reference proteome</keyword>
<dbReference type="NCBIfam" id="NF005894">
    <property type="entry name" value="PRK07857.1"/>
    <property type="match status" value="1"/>
</dbReference>
<organism evidence="3 4">
    <name type="scientific">Fodinicola feengrottensis</name>
    <dbReference type="NCBI Taxonomy" id="435914"/>
    <lineage>
        <taxon>Bacteria</taxon>
        <taxon>Bacillati</taxon>
        <taxon>Actinomycetota</taxon>
        <taxon>Actinomycetes</taxon>
        <taxon>Mycobacteriales</taxon>
        <taxon>Fodinicola</taxon>
    </lineage>
</organism>
<comment type="caution">
    <text evidence="3">The sequence shown here is derived from an EMBL/GenBank/DDBJ whole genome shotgun (WGS) entry which is preliminary data.</text>
</comment>
<feature type="region of interest" description="Disordered" evidence="1">
    <location>
        <begin position="1"/>
        <end position="28"/>
    </location>
</feature>
<feature type="domain" description="Chorismate mutase" evidence="2">
    <location>
        <begin position="23"/>
        <end position="104"/>
    </location>
</feature>
<evidence type="ECO:0000313" key="4">
    <source>
        <dbReference type="Proteomes" id="UP001500618"/>
    </source>
</evidence>
<dbReference type="PROSITE" id="PS51168">
    <property type="entry name" value="CHORISMATE_MUT_2"/>
    <property type="match status" value="1"/>
</dbReference>
<evidence type="ECO:0000313" key="3">
    <source>
        <dbReference type="EMBL" id="GAA1669227.1"/>
    </source>
</evidence>
<feature type="compositionally biased region" description="Low complexity" evidence="1">
    <location>
        <begin position="10"/>
        <end position="25"/>
    </location>
</feature>
<protein>
    <recommendedName>
        <fullName evidence="2">Chorismate mutase domain-containing protein</fullName>
    </recommendedName>
</protein>
<accession>A0ABP4SBH4</accession>
<dbReference type="Proteomes" id="UP001500618">
    <property type="component" value="Unassembled WGS sequence"/>
</dbReference>
<dbReference type="SUPFAM" id="SSF48600">
    <property type="entry name" value="Chorismate mutase II"/>
    <property type="match status" value="1"/>
</dbReference>
<evidence type="ECO:0000256" key="1">
    <source>
        <dbReference type="SAM" id="MobiDB-lite"/>
    </source>
</evidence>
<dbReference type="InterPro" id="IPR036263">
    <property type="entry name" value="Chorismate_II_sf"/>
</dbReference>
<dbReference type="EMBL" id="BAAANY010000007">
    <property type="protein sequence ID" value="GAA1669227.1"/>
    <property type="molecule type" value="Genomic_DNA"/>
</dbReference>
<sequence length="104" mass="11352">MSEAGSRNLTPGATVTTQPTTTATPDDQIGEWRVRIDEIDAAIIELWNERSRISGEVGKARRAAGGPRLVLSREQRILERYRRGLGAIGVRVAMLVLESGRGPL</sequence>
<gene>
    <name evidence="3" type="ORF">GCM10009765_18370</name>
</gene>
<name>A0ABP4SBH4_9ACTN</name>
<dbReference type="NCBIfam" id="TIGR01808">
    <property type="entry name" value="CM_M_hiGC-arch"/>
    <property type="match status" value="1"/>
</dbReference>
<dbReference type="InterPro" id="IPR010958">
    <property type="entry name" value="Chorismate_mutase_highGC-bac"/>
</dbReference>
<reference evidence="4" key="1">
    <citation type="journal article" date="2019" name="Int. J. Syst. Evol. Microbiol.">
        <title>The Global Catalogue of Microorganisms (GCM) 10K type strain sequencing project: providing services to taxonomists for standard genome sequencing and annotation.</title>
        <authorList>
            <consortium name="The Broad Institute Genomics Platform"/>
            <consortium name="The Broad Institute Genome Sequencing Center for Infectious Disease"/>
            <person name="Wu L."/>
            <person name="Ma J."/>
        </authorList>
    </citation>
    <scope>NUCLEOTIDE SEQUENCE [LARGE SCALE GENOMIC DNA]</scope>
    <source>
        <strain evidence="4">JCM 14718</strain>
    </source>
</reference>
<proteinExistence type="predicted"/>
<dbReference type="Gene3D" id="1.20.59.10">
    <property type="entry name" value="Chorismate mutase"/>
    <property type="match status" value="1"/>
</dbReference>
<dbReference type="SMART" id="SM00830">
    <property type="entry name" value="CM_2"/>
    <property type="match status" value="1"/>
</dbReference>
<evidence type="ECO:0000259" key="2">
    <source>
        <dbReference type="PROSITE" id="PS51168"/>
    </source>
</evidence>